<dbReference type="EMBL" id="VUJU01004200">
    <property type="protein sequence ID" value="KAF0755251.1"/>
    <property type="molecule type" value="Genomic_DNA"/>
</dbReference>
<name>A0A6G0YGH5_APHCR</name>
<keyword evidence="1" id="KW-0175">Coiled coil</keyword>
<evidence type="ECO:0008006" key="4">
    <source>
        <dbReference type="Google" id="ProtNLM"/>
    </source>
</evidence>
<evidence type="ECO:0000256" key="1">
    <source>
        <dbReference type="SAM" id="Coils"/>
    </source>
</evidence>
<protein>
    <recommendedName>
        <fullName evidence="4">DUF4806 domain-containing protein</fullName>
    </recommendedName>
</protein>
<evidence type="ECO:0000313" key="3">
    <source>
        <dbReference type="Proteomes" id="UP000478052"/>
    </source>
</evidence>
<comment type="caution">
    <text evidence="2">The sequence shown here is derived from an EMBL/GenBank/DDBJ whole genome shotgun (WGS) entry which is preliminary data.</text>
</comment>
<dbReference type="Proteomes" id="UP000478052">
    <property type="component" value="Unassembled WGS sequence"/>
</dbReference>
<evidence type="ECO:0000313" key="2">
    <source>
        <dbReference type="EMBL" id="KAF0755251.1"/>
    </source>
</evidence>
<accession>A0A6G0YGH5</accession>
<organism evidence="2 3">
    <name type="scientific">Aphis craccivora</name>
    <name type="common">Cowpea aphid</name>
    <dbReference type="NCBI Taxonomy" id="307492"/>
    <lineage>
        <taxon>Eukaryota</taxon>
        <taxon>Metazoa</taxon>
        <taxon>Ecdysozoa</taxon>
        <taxon>Arthropoda</taxon>
        <taxon>Hexapoda</taxon>
        <taxon>Insecta</taxon>
        <taxon>Pterygota</taxon>
        <taxon>Neoptera</taxon>
        <taxon>Paraneoptera</taxon>
        <taxon>Hemiptera</taxon>
        <taxon>Sternorrhyncha</taxon>
        <taxon>Aphidomorpha</taxon>
        <taxon>Aphidoidea</taxon>
        <taxon>Aphididae</taxon>
        <taxon>Aphidini</taxon>
        <taxon>Aphis</taxon>
        <taxon>Aphis</taxon>
    </lineage>
</organism>
<gene>
    <name evidence="2" type="ORF">FWK35_00015296</name>
</gene>
<sequence>MLYVVYDLLTDYMLYPVEILENCDTYNAAAKREKEIFCLVLNLTGVLVRANALKNKIDSSIMEILKFYKKKKKTSEEVIILSTPTPAVFDTQINIEKTNISTNVLPELDHDNSISTENISNKVTVDKVKQASNFRRRLFNAMMEYNNNYENIESRNQDDINNTSLNSGVEVLPPVKTTSMSNNLVSCLDNNEIDKVTYHKYKIEKPVRDVTYGRNNVSKLDDDFLILFPILNIDCLKNIEEKIKNEEEFKLNLNNLVISIDGTDVKNFVKCTAIRLFSNDLSSKCSWYDHKNNFKLQNLGIISIMKDIVFEANIKEWFRHGAQCLKKMKSICNMSKRNFERIIKSDKCSAYSNIVNITTATPVKQNNTIIFNNINDSSTTQILASTNVSSNKSQTYVCSNFNSTSNSTSNLLTNTSVPNNSNYVIPNKLSLEEKLKNIIIKYHVSHNFVNELLEILRCEGLKLPKDVRTLLRTPINHDIIVMDPDVCDAPAKAIILNVKRNNEVSSKLISLKPYLPSEFNRLPRSLEDLGYWKATEFRTFLLYTGIIALKGRLKKQLFQHFMLFHSAIRFLLSKETCLTLNGQAKRLLTQFVTEYSDLKKFSF</sequence>
<proteinExistence type="predicted"/>
<dbReference type="PANTHER" id="PTHR33053">
    <property type="entry name" value="PROTEIN, PUTATIVE-RELATED"/>
    <property type="match status" value="1"/>
</dbReference>
<reference evidence="2 3" key="1">
    <citation type="submission" date="2019-08" db="EMBL/GenBank/DDBJ databases">
        <title>Whole genome of Aphis craccivora.</title>
        <authorList>
            <person name="Voronova N.V."/>
            <person name="Shulinski R.S."/>
            <person name="Bandarenka Y.V."/>
            <person name="Zhorov D.G."/>
            <person name="Warner D."/>
        </authorList>
    </citation>
    <scope>NUCLEOTIDE SEQUENCE [LARGE SCALE GENOMIC DNA]</scope>
    <source>
        <strain evidence="2">180601</strain>
        <tissue evidence="2">Whole Body</tissue>
    </source>
</reference>
<dbReference type="AlphaFoldDB" id="A0A6G0YGH5"/>
<keyword evidence="3" id="KW-1185">Reference proteome</keyword>
<feature type="coiled-coil region" evidence="1">
    <location>
        <begin position="135"/>
        <end position="162"/>
    </location>
</feature>